<dbReference type="Gene3D" id="3.40.50.150">
    <property type="entry name" value="Vaccinia Virus protein VP39"/>
    <property type="match status" value="1"/>
</dbReference>
<evidence type="ECO:0000313" key="1">
    <source>
        <dbReference type="EMBL" id="SPD73310.1"/>
    </source>
</evidence>
<proteinExistence type="predicted"/>
<dbReference type="AlphaFoldDB" id="A0A445MUZ7"/>
<reference evidence="1" key="1">
    <citation type="submission" date="2018-01" db="EMBL/GenBank/DDBJ databases">
        <authorList>
            <person name="Regsiter A."/>
            <person name="William W."/>
        </authorList>
    </citation>
    <scope>NUCLEOTIDE SEQUENCE</scope>
    <source>
        <strain evidence="1">TRIP AH-1</strain>
    </source>
</reference>
<dbReference type="SUPFAM" id="SSF53335">
    <property type="entry name" value="S-adenosyl-L-methionine-dependent methyltransferases"/>
    <property type="match status" value="1"/>
</dbReference>
<dbReference type="InterPro" id="IPR029063">
    <property type="entry name" value="SAM-dependent_MTases_sf"/>
</dbReference>
<evidence type="ECO:0008006" key="2">
    <source>
        <dbReference type="Google" id="ProtNLM"/>
    </source>
</evidence>
<name>A0A445MUZ7_9BACT</name>
<protein>
    <recommendedName>
        <fullName evidence="2">DNA methylase adenine-specific domain-containing protein</fullName>
    </recommendedName>
</protein>
<gene>
    <name evidence="1" type="ORF">PITCH_A180012</name>
</gene>
<accession>A0A445MUZ7</accession>
<sequence length="106" mass="11853">MITEPFHTLDHLRKSFNGATSRADRSKIGHFLTPVAIAWFMSSMFETGPQEVRALDPGTGAGALFVDTLISRGREMGTDPFRRNKDLQITVENPLQKIYETVLTLS</sequence>
<organism evidence="1">
    <name type="scientific">uncultured Desulfobacterium sp</name>
    <dbReference type="NCBI Taxonomy" id="201089"/>
    <lineage>
        <taxon>Bacteria</taxon>
        <taxon>Pseudomonadati</taxon>
        <taxon>Thermodesulfobacteriota</taxon>
        <taxon>Desulfobacteria</taxon>
        <taxon>Desulfobacterales</taxon>
        <taxon>Desulfobacteriaceae</taxon>
        <taxon>Desulfobacterium</taxon>
        <taxon>environmental samples</taxon>
    </lineage>
</organism>
<dbReference type="EMBL" id="OJIN01000090">
    <property type="protein sequence ID" value="SPD73310.1"/>
    <property type="molecule type" value="Genomic_DNA"/>
</dbReference>